<dbReference type="Proteomes" id="UP000605099">
    <property type="component" value="Unassembled WGS sequence"/>
</dbReference>
<evidence type="ECO:0000256" key="4">
    <source>
        <dbReference type="ARBA" id="ARBA00022833"/>
    </source>
</evidence>
<dbReference type="PANTHER" id="PTHR42978">
    <property type="entry name" value="QUORUM-QUENCHING LACTONASE YTNP-RELATED-RELATED"/>
    <property type="match status" value="1"/>
</dbReference>
<reference evidence="7" key="1">
    <citation type="journal article" date="2019" name="Int. J. Syst. Evol. Microbiol.">
        <title>The Global Catalogue of Microorganisms (GCM) 10K type strain sequencing project: providing services to taxonomists for standard genome sequencing and annotation.</title>
        <authorList>
            <consortium name="The Broad Institute Genomics Platform"/>
            <consortium name="The Broad Institute Genome Sequencing Center for Infectious Disease"/>
            <person name="Wu L."/>
            <person name="Ma J."/>
        </authorList>
    </citation>
    <scope>NUCLEOTIDE SEQUENCE [LARGE SCALE GENOMIC DNA]</scope>
    <source>
        <strain evidence="7">CGMCC 1.6784</strain>
    </source>
</reference>
<dbReference type="SUPFAM" id="SSF56281">
    <property type="entry name" value="Metallo-hydrolase/oxidoreductase"/>
    <property type="match status" value="1"/>
</dbReference>
<dbReference type="EMBL" id="BMLK01000018">
    <property type="protein sequence ID" value="GGN56607.1"/>
    <property type="molecule type" value="Genomic_DNA"/>
</dbReference>
<name>A0ABQ2JTB8_9SPHN</name>
<protein>
    <submittedName>
        <fullName evidence="6">MBL fold metallo-hydrolase</fullName>
    </submittedName>
</protein>
<keyword evidence="3" id="KW-0378">Hydrolase</keyword>
<evidence type="ECO:0000256" key="3">
    <source>
        <dbReference type="ARBA" id="ARBA00022801"/>
    </source>
</evidence>
<feature type="domain" description="Metallo-beta-lactamase" evidence="5">
    <location>
        <begin position="56"/>
        <end position="266"/>
    </location>
</feature>
<accession>A0ABQ2JTB8</accession>
<dbReference type="SMART" id="SM00849">
    <property type="entry name" value="Lactamase_B"/>
    <property type="match status" value="1"/>
</dbReference>
<keyword evidence="4" id="KW-0862">Zinc</keyword>
<dbReference type="InterPro" id="IPR036866">
    <property type="entry name" value="RibonucZ/Hydroxyglut_hydro"/>
</dbReference>
<dbReference type="CDD" id="cd16277">
    <property type="entry name" value="metallo-hydrolase-like_MBL-fold"/>
    <property type="match status" value="1"/>
</dbReference>
<comment type="similarity">
    <text evidence="1">Belongs to the metallo-beta-lactamase superfamily.</text>
</comment>
<dbReference type="Gene3D" id="3.60.15.10">
    <property type="entry name" value="Ribonuclease Z/Hydroxyacylglutathione hydrolase-like"/>
    <property type="match status" value="1"/>
</dbReference>
<dbReference type="PANTHER" id="PTHR42978:SF6">
    <property type="entry name" value="QUORUM-QUENCHING LACTONASE YTNP-RELATED"/>
    <property type="match status" value="1"/>
</dbReference>
<dbReference type="InterPro" id="IPR051013">
    <property type="entry name" value="MBL_superfamily_lactonases"/>
</dbReference>
<comment type="caution">
    <text evidence="6">The sequence shown here is derived from an EMBL/GenBank/DDBJ whole genome shotgun (WGS) entry which is preliminary data.</text>
</comment>
<dbReference type="RefSeq" id="WP_188821529.1">
    <property type="nucleotide sequence ID" value="NZ_BMLK01000018.1"/>
</dbReference>
<keyword evidence="7" id="KW-1185">Reference proteome</keyword>
<evidence type="ECO:0000313" key="6">
    <source>
        <dbReference type="EMBL" id="GGN56607.1"/>
    </source>
</evidence>
<dbReference type="InterPro" id="IPR001279">
    <property type="entry name" value="Metallo-B-lactamas"/>
</dbReference>
<dbReference type="Pfam" id="PF00753">
    <property type="entry name" value="Lactamase_B"/>
    <property type="match status" value="1"/>
</dbReference>
<evidence type="ECO:0000259" key="5">
    <source>
        <dbReference type="SMART" id="SM00849"/>
    </source>
</evidence>
<proteinExistence type="inferred from homology"/>
<organism evidence="6 7">
    <name type="scientific">Novosphingobium indicum</name>
    <dbReference type="NCBI Taxonomy" id="462949"/>
    <lineage>
        <taxon>Bacteria</taxon>
        <taxon>Pseudomonadati</taxon>
        <taxon>Pseudomonadota</taxon>
        <taxon>Alphaproteobacteria</taxon>
        <taxon>Sphingomonadales</taxon>
        <taxon>Sphingomonadaceae</taxon>
        <taxon>Novosphingobium</taxon>
    </lineage>
</organism>
<gene>
    <name evidence="6" type="ORF">GCM10011349_34360</name>
</gene>
<evidence type="ECO:0000313" key="7">
    <source>
        <dbReference type="Proteomes" id="UP000605099"/>
    </source>
</evidence>
<sequence>MTILRVGPVEIARVEELRIPNTISYFTSDETLIERNRSWLAPHFLNEDNRFDLVFQSFVFEVEGKVVLVDPCTGNGKPHPVPQFDMLDVPWLERLDAAGYRREDIDIVMCTHLHHDHCGWNTMLRDGRWVPTFPNARYVMSRTEIERWDPRRPGHHPVSYNVDVFERSVLPVIEAGLVEVHDGSLHLGECLEVLPAPGHTLGHCWLQVMADDACALFSGDTFHHPLQLVDPTMQFGGGDDLALATASRQRLIELAALRDALIIPAHLPWPHGIKVRLEHGHPVFTAGSGT</sequence>
<evidence type="ECO:0000256" key="2">
    <source>
        <dbReference type="ARBA" id="ARBA00022723"/>
    </source>
</evidence>
<evidence type="ECO:0000256" key="1">
    <source>
        <dbReference type="ARBA" id="ARBA00007749"/>
    </source>
</evidence>
<keyword evidence="2" id="KW-0479">Metal-binding</keyword>